<name>A0ABQ5UL50_9HYPH</name>
<evidence type="ECO:0000256" key="6">
    <source>
        <dbReference type="ARBA" id="ARBA00023159"/>
    </source>
</evidence>
<sequence length="449" mass="49485">MAAQLKNANYRAIIIDDDKEMRNSLIHLMGAAGWEVEALAEATGIEDKVIAFLPDVILSDVRMPKSSGLDLLNEKSGVAKLPIVLISAHGDIPTAVQAMRDGAYSFLEKPFDPQRLLTILRNAAEKHRLSKSAERLRKQLATLSGLDRVLLGKSELLQSVRENVLDFSSAHAAALILGETGTGKELVARAMHNLSDRANGPFIAVNCANIAADSFEQFIFGETGKSQGLFRQAEGGTLFLDEIATCSLDVQAKLLRAIELREILPLGADKPITVDVRIVSASNEPLDQAIEEGRFRSDLYFRLSNVVIDLPTLRSRRDDIPLLFEHFLQNYAELYETQIPEVTAEDMATLIAHDWPGNVRELRNVAERLILASRRGASSINDALRVQNDMGDVPETLREAVAAFERTLIAKAIRTHKGKMDAVAEALGIGRRTLNEKIVKLNLNKQDLL</sequence>
<dbReference type="Pfam" id="PF25601">
    <property type="entry name" value="AAA_lid_14"/>
    <property type="match status" value="1"/>
</dbReference>
<keyword evidence="5" id="KW-0238">DNA-binding</keyword>
<reference evidence="11" key="2">
    <citation type="submission" date="2023-01" db="EMBL/GenBank/DDBJ databases">
        <title>Draft genome sequence of Maritalea porphyrae strain NBRC 107169.</title>
        <authorList>
            <person name="Sun Q."/>
            <person name="Mori K."/>
        </authorList>
    </citation>
    <scope>NUCLEOTIDE SEQUENCE</scope>
    <source>
        <strain evidence="11">NBRC 107169</strain>
    </source>
</reference>
<dbReference type="InterPro" id="IPR058031">
    <property type="entry name" value="AAA_lid_NorR"/>
</dbReference>
<dbReference type="PROSITE" id="PS50110">
    <property type="entry name" value="RESPONSE_REGULATORY"/>
    <property type="match status" value="1"/>
</dbReference>
<evidence type="ECO:0000256" key="4">
    <source>
        <dbReference type="ARBA" id="ARBA00023015"/>
    </source>
</evidence>
<dbReference type="InterPro" id="IPR001789">
    <property type="entry name" value="Sig_transdc_resp-reg_receiver"/>
</dbReference>
<dbReference type="Gene3D" id="3.40.50.2300">
    <property type="match status" value="1"/>
</dbReference>
<accession>A0ABQ5UL50</accession>
<dbReference type="InterPro" id="IPR011006">
    <property type="entry name" value="CheY-like_superfamily"/>
</dbReference>
<keyword evidence="3" id="KW-0902">Two-component regulatory system</keyword>
<dbReference type="SUPFAM" id="SSF52540">
    <property type="entry name" value="P-loop containing nucleoside triphosphate hydrolases"/>
    <property type="match status" value="1"/>
</dbReference>
<dbReference type="CDD" id="cd00009">
    <property type="entry name" value="AAA"/>
    <property type="match status" value="1"/>
</dbReference>
<gene>
    <name evidence="11" type="primary">dctD_1</name>
    <name evidence="11" type="ORF">GCM10007879_02370</name>
</gene>
<dbReference type="PANTHER" id="PTHR32071">
    <property type="entry name" value="TRANSCRIPTIONAL REGULATORY PROTEIN"/>
    <property type="match status" value="1"/>
</dbReference>
<keyword evidence="2" id="KW-0067">ATP-binding</keyword>
<protein>
    <submittedName>
        <fullName evidence="11">C4-dicarboxylate transport transcriptional regulatory protein DctD</fullName>
    </submittedName>
</protein>
<organism evidence="11 12">
    <name type="scientific">Maritalea porphyrae</name>
    <dbReference type="NCBI Taxonomy" id="880732"/>
    <lineage>
        <taxon>Bacteria</taxon>
        <taxon>Pseudomonadati</taxon>
        <taxon>Pseudomonadota</taxon>
        <taxon>Alphaproteobacteria</taxon>
        <taxon>Hyphomicrobiales</taxon>
        <taxon>Devosiaceae</taxon>
        <taxon>Maritalea</taxon>
    </lineage>
</organism>
<proteinExistence type="predicted"/>
<dbReference type="InterPro" id="IPR009057">
    <property type="entry name" value="Homeodomain-like_sf"/>
</dbReference>
<dbReference type="InterPro" id="IPR027417">
    <property type="entry name" value="P-loop_NTPase"/>
</dbReference>
<keyword evidence="4" id="KW-0805">Transcription regulation</keyword>
<feature type="domain" description="Sigma-54 factor interaction" evidence="9">
    <location>
        <begin position="150"/>
        <end position="371"/>
    </location>
</feature>
<dbReference type="PANTHER" id="PTHR32071:SF57">
    <property type="entry name" value="C4-DICARBOXYLATE TRANSPORT TRANSCRIPTIONAL REGULATORY PROTEIN DCTD"/>
    <property type="match status" value="1"/>
</dbReference>
<evidence type="ECO:0000256" key="5">
    <source>
        <dbReference type="ARBA" id="ARBA00023125"/>
    </source>
</evidence>
<keyword evidence="12" id="KW-1185">Reference proteome</keyword>
<dbReference type="SMART" id="SM00382">
    <property type="entry name" value="AAA"/>
    <property type="match status" value="1"/>
</dbReference>
<keyword evidence="6" id="KW-0010">Activator</keyword>
<dbReference type="SMART" id="SM00448">
    <property type="entry name" value="REC"/>
    <property type="match status" value="1"/>
</dbReference>
<dbReference type="Pfam" id="PF00072">
    <property type="entry name" value="Response_reg"/>
    <property type="match status" value="1"/>
</dbReference>
<keyword evidence="7" id="KW-0804">Transcription</keyword>
<dbReference type="EMBL" id="BSNI01000001">
    <property type="protein sequence ID" value="GLQ15988.1"/>
    <property type="molecule type" value="Genomic_DNA"/>
</dbReference>
<dbReference type="PROSITE" id="PS00676">
    <property type="entry name" value="SIGMA54_INTERACT_2"/>
    <property type="match status" value="1"/>
</dbReference>
<evidence type="ECO:0000259" key="9">
    <source>
        <dbReference type="PROSITE" id="PS50045"/>
    </source>
</evidence>
<evidence type="ECO:0000256" key="3">
    <source>
        <dbReference type="ARBA" id="ARBA00023012"/>
    </source>
</evidence>
<dbReference type="InterPro" id="IPR002197">
    <property type="entry name" value="HTH_Fis"/>
</dbReference>
<dbReference type="Gene3D" id="3.40.50.300">
    <property type="entry name" value="P-loop containing nucleotide triphosphate hydrolases"/>
    <property type="match status" value="1"/>
</dbReference>
<dbReference type="Gene3D" id="1.10.8.60">
    <property type="match status" value="1"/>
</dbReference>
<dbReference type="InterPro" id="IPR025944">
    <property type="entry name" value="Sigma_54_int_dom_CS"/>
</dbReference>
<evidence type="ECO:0000256" key="8">
    <source>
        <dbReference type="PROSITE-ProRule" id="PRU00169"/>
    </source>
</evidence>
<dbReference type="InterPro" id="IPR003593">
    <property type="entry name" value="AAA+_ATPase"/>
</dbReference>
<dbReference type="PRINTS" id="PR01590">
    <property type="entry name" value="HTHFIS"/>
</dbReference>
<dbReference type="Proteomes" id="UP001161405">
    <property type="component" value="Unassembled WGS sequence"/>
</dbReference>
<evidence type="ECO:0000313" key="12">
    <source>
        <dbReference type="Proteomes" id="UP001161405"/>
    </source>
</evidence>
<dbReference type="PROSITE" id="PS50045">
    <property type="entry name" value="SIGMA54_INTERACT_4"/>
    <property type="match status" value="1"/>
</dbReference>
<dbReference type="Pfam" id="PF00158">
    <property type="entry name" value="Sigma54_activat"/>
    <property type="match status" value="1"/>
</dbReference>
<keyword evidence="8" id="KW-0597">Phosphoprotein</keyword>
<dbReference type="Pfam" id="PF02954">
    <property type="entry name" value="HTH_8"/>
    <property type="match status" value="1"/>
</dbReference>
<keyword evidence="1" id="KW-0547">Nucleotide-binding</keyword>
<feature type="domain" description="Response regulatory" evidence="10">
    <location>
        <begin position="11"/>
        <end position="124"/>
    </location>
</feature>
<comment type="caution">
    <text evidence="11">The sequence shown here is derived from an EMBL/GenBank/DDBJ whole genome shotgun (WGS) entry which is preliminary data.</text>
</comment>
<dbReference type="SUPFAM" id="SSF52172">
    <property type="entry name" value="CheY-like"/>
    <property type="match status" value="1"/>
</dbReference>
<dbReference type="SUPFAM" id="SSF46689">
    <property type="entry name" value="Homeodomain-like"/>
    <property type="match status" value="1"/>
</dbReference>
<evidence type="ECO:0000256" key="7">
    <source>
        <dbReference type="ARBA" id="ARBA00023163"/>
    </source>
</evidence>
<evidence type="ECO:0000259" key="10">
    <source>
        <dbReference type="PROSITE" id="PS50110"/>
    </source>
</evidence>
<evidence type="ECO:0000313" key="11">
    <source>
        <dbReference type="EMBL" id="GLQ15988.1"/>
    </source>
</evidence>
<dbReference type="PROSITE" id="PS00688">
    <property type="entry name" value="SIGMA54_INTERACT_3"/>
    <property type="match status" value="1"/>
</dbReference>
<dbReference type="InterPro" id="IPR002078">
    <property type="entry name" value="Sigma_54_int"/>
</dbReference>
<dbReference type="Gene3D" id="1.10.10.60">
    <property type="entry name" value="Homeodomain-like"/>
    <property type="match status" value="1"/>
</dbReference>
<reference evidence="11" key="1">
    <citation type="journal article" date="2014" name="Int. J. Syst. Evol. Microbiol.">
        <title>Complete genome of a new Firmicutes species belonging to the dominant human colonic microbiota ('Ruminococcus bicirculans') reveals two chromosomes and a selective capacity to utilize plant glucans.</title>
        <authorList>
            <consortium name="NISC Comparative Sequencing Program"/>
            <person name="Wegmann U."/>
            <person name="Louis P."/>
            <person name="Goesmann A."/>
            <person name="Henrissat B."/>
            <person name="Duncan S.H."/>
            <person name="Flint H.J."/>
        </authorList>
    </citation>
    <scope>NUCLEOTIDE SEQUENCE</scope>
    <source>
        <strain evidence="11">NBRC 107169</strain>
    </source>
</reference>
<feature type="modified residue" description="4-aspartylphosphate" evidence="8">
    <location>
        <position position="60"/>
    </location>
</feature>
<evidence type="ECO:0000256" key="2">
    <source>
        <dbReference type="ARBA" id="ARBA00022840"/>
    </source>
</evidence>
<dbReference type="InterPro" id="IPR025943">
    <property type="entry name" value="Sigma_54_int_dom_ATP-bd_2"/>
</dbReference>
<dbReference type="RefSeq" id="WP_284361199.1">
    <property type="nucleotide sequence ID" value="NZ_BSNI01000001.1"/>
</dbReference>
<evidence type="ECO:0000256" key="1">
    <source>
        <dbReference type="ARBA" id="ARBA00022741"/>
    </source>
</evidence>